<keyword evidence="2" id="KW-1133">Transmembrane helix</keyword>
<keyword evidence="2" id="KW-0472">Membrane</keyword>
<name>A0A7M5UWI8_9CNID</name>
<evidence type="ECO:0000256" key="1">
    <source>
        <dbReference type="SAM" id="MobiDB-lite"/>
    </source>
</evidence>
<dbReference type="Proteomes" id="UP000594262">
    <property type="component" value="Unplaced"/>
</dbReference>
<feature type="transmembrane region" description="Helical" evidence="2">
    <location>
        <begin position="85"/>
        <end position="106"/>
    </location>
</feature>
<feature type="transmembrane region" description="Helical" evidence="2">
    <location>
        <begin position="118"/>
        <end position="142"/>
    </location>
</feature>
<organism evidence="3 4">
    <name type="scientific">Clytia hemisphaerica</name>
    <dbReference type="NCBI Taxonomy" id="252671"/>
    <lineage>
        <taxon>Eukaryota</taxon>
        <taxon>Metazoa</taxon>
        <taxon>Cnidaria</taxon>
        <taxon>Hydrozoa</taxon>
        <taxon>Hydroidolina</taxon>
        <taxon>Leptothecata</taxon>
        <taxon>Obeliida</taxon>
        <taxon>Clytiidae</taxon>
        <taxon>Clytia</taxon>
    </lineage>
</organism>
<feature type="region of interest" description="Disordered" evidence="1">
    <location>
        <begin position="1"/>
        <end position="59"/>
    </location>
</feature>
<reference evidence="3" key="1">
    <citation type="submission" date="2021-01" db="UniProtKB">
        <authorList>
            <consortium name="EnsemblMetazoa"/>
        </authorList>
    </citation>
    <scope>IDENTIFICATION</scope>
</reference>
<keyword evidence="4" id="KW-1185">Reference proteome</keyword>
<evidence type="ECO:0000313" key="4">
    <source>
        <dbReference type="Proteomes" id="UP000594262"/>
    </source>
</evidence>
<evidence type="ECO:0000313" key="3">
    <source>
        <dbReference type="EnsemblMetazoa" id="CLYHEMP003808.2"/>
    </source>
</evidence>
<protein>
    <submittedName>
        <fullName evidence="3">Uncharacterized protein</fullName>
    </submittedName>
</protein>
<evidence type="ECO:0000256" key="2">
    <source>
        <dbReference type="SAM" id="Phobius"/>
    </source>
</evidence>
<dbReference type="AlphaFoldDB" id="A0A7M5UWI8"/>
<keyword evidence="2" id="KW-0812">Transmembrane</keyword>
<dbReference type="EnsemblMetazoa" id="CLYHEMT003808.2">
    <property type="protein sequence ID" value="CLYHEMP003808.2"/>
    <property type="gene ID" value="CLYHEMG003808"/>
</dbReference>
<sequence length="153" mass="17648">PCLKKPYPGYRETVRPPPRTIENVETPQDDAKPVPSRLTDTGETPQDDTMPGPSQENPSIVYSPVIKVKRKQRDEVIKEYSNFQLFLALVIIFSDNGAELILQYFYMENYFVGEYKWWLFGKDIVQCVFAFLVCISGFAEVYPHQCINTGKEK</sequence>
<accession>A0A7M5UWI8</accession>
<proteinExistence type="predicted"/>